<keyword evidence="2" id="KW-1185">Reference proteome</keyword>
<evidence type="ECO:0008006" key="3">
    <source>
        <dbReference type="Google" id="ProtNLM"/>
    </source>
</evidence>
<reference evidence="1 2" key="1">
    <citation type="journal article" date="2024" name="IMA Fungus">
        <title>IMA Genome - F19 : A genome assembly and annotation guide to empower mycologists, including annotated draft genome sequences of Ceratocystis pirilliformis, Diaporthe australafricana, Fusarium ophioides, Paecilomyces lecythidis, and Sporothrix stenoceras.</title>
        <authorList>
            <person name="Aylward J."/>
            <person name="Wilson A.M."/>
            <person name="Visagie C.M."/>
            <person name="Spraker J."/>
            <person name="Barnes I."/>
            <person name="Buitendag C."/>
            <person name="Ceriani C."/>
            <person name="Del Mar Angel L."/>
            <person name="du Plessis D."/>
            <person name="Fuchs T."/>
            <person name="Gasser K."/>
            <person name="Kramer D."/>
            <person name="Li W."/>
            <person name="Munsamy K."/>
            <person name="Piso A."/>
            <person name="Price J.L."/>
            <person name="Sonnekus B."/>
            <person name="Thomas C."/>
            <person name="van der Nest A."/>
            <person name="van Dijk A."/>
            <person name="van Heerden A."/>
            <person name="van Vuuren N."/>
            <person name="Yilmaz N."/>
            <person name="Duong T.A."/>
            <person name="van der Merwe N.A."/>
            <person name="Wingfield M.J."/>
            <person name="Wingfield B.D."/>
        </authorList>
    </citation>
    <scope>NUCLEOTIDE SEQUENCE [LARGE SCALE GENOMIC DNA]</scope>
    <source>
        <strain evidence="1 2">CMW 18300</strain>
    </source>
</reference>
<protein>
    <recommendedName>
        <fullName evidence="3">F-box domain-containing protein</fullName>
    </recommendedName>
</protein>
<dbReference type="Proteomes" id="UP001583177">
    <property type="component" value="Unassembled WGS sequence"/>
</dbReference>
<comment type="caution">
    <text evidence="1">The sequence shown here is derived from an EMBL/GenBank/DDBJ whole genome shotgun (WGS) entry which is preliminary data.</text>
</comment>
<dbReference type="EMBL" id="JAWRVE010000174">
    <property type="protein sequence ID" value="KAL1851350.1"/>
    <property type="molecule type" value="Genomic_DNA"/>
</dbReference>
<sequence length="433" mass="49644">MALLTDLPAELRQQIIRLIPGSMPKEIQLDHARWPEPVNSLLATCKLLRADTIQIMRSWTYDCVIPRSSDIHSLVRLEWAMQALGLQNKVHKIRLLVFTEMSIEAVRDPRNNRELEYIMAMWKDRCRMFCRGAITTVVVDATPLPRSILADHPNLIPVSLVDMHLRIFVSKQRRLISRFMSRLSDVFNYSATERVWESGPQGARVIERPRPVTSAKVSIVLGGQFGEYSIKWFEQVTDDGRRAFRTIFGIFDFVAISCDREMRESLSMHRLISRCGISIDFDWDGWASEYKGDNSGIALLGDLEDNESEVEPDCDFSDLNNVQISKHSAASYYLIAQEDIEGARAVVINLLKIKAESCRSPITATRHMDFCPAAPHWRRFMHQLSHDLELESVSIDGEHGTFVRVTLLPDGQKLYTLEQRMKRRSINPNLQTT</sequence>
<evidence type="ECO:0000313" key="2">
    <source>
        <dbReference type="Proteomes" id="UP001583177"/>
    </source>
</evidence>
<name>A0ABR3W280_9PEZI</name>
<evidence type="ECO:0000313" key="1">
    <source>
        <dbReference type="EMBL" id="KAL1851350.1"/>
    </source>
</evidence>
<proteinExistence type="predicted"/>
<gene>
    <name evidence="1" type="ORF">Daus18300_012596</name>
</gene>
<organism evidence="1 2">
    <name type="scientific">Diaporthe australafricana</name>
    <dbReference type="NCBI Taxonomy" id="127596"/>
    <lineage>
        <taxon>Eukaryota</taxon>
        <taxon>Fungi</taxon>
        <taxon>Dikarya</taxon>
        <taxon>Ascomycota</taxon>
        <taxon>Pezizomycotina</taxon>
        <taxon>Sordariomycetes</taxon>
        <taxon>Sordariomycetidae</taxon>
        <taxon>Diaporthales</taxon>
        <taxon>Diaporthaceae</taxon>
        <taxon>Diaporthe</taxon>
    </lineage>
</organism>
<accession>A0ABR3W280</accession>